<keyword evidence="2" id="KW-1185">Reference proteome</keyword>
<evidence type="ECO:0000313" key="1">
    <source>
        <dbReference type="EMBL" id="KAK9689596.1"/>
    </source>
</evidence>
<reference evidence="1" key="1">
    <citation type="submission" date="2024-03" db="EMBL/GenBank/DDBJ databases">
        <title>WGS assembly of Saponaria officinalis var. Norfolk2.</title>
        <authorList>
            <person name="Jenkins J."/>
            <person name="Shu S."/>
            <person name="Grimwood J."/>
            <person name="Barry K."/>
            <person name="Goodstein D."/>
            <person name="Schmutz J."/>
            <person name="Leebens-Mack J."/>
            <person name="Osbourn A."/>
        </authorList>
    </citation>
    <scope>NUCLEOTIDE SEQUENCE [LARGE SCALE GENOMIC DNA]</scope>
    <source>
        <strain evidence="1">JIC</strain>
    </source>
</reference>
<proteinExistence type="predicted"/>
<comment type="caution">
    <text evidence="1">The sequence shown here is derived from an EMBL/GenBank/DDBJ whole genome shotgun (WGS) entry which is preliminary data.</text>
</comment>
<dbReference type="InterPro" id="IPR036691">
    <property type="entry name" value="Endo/exonu/phosph_ase_sf"/>
</dbReference>
<dbReference type="AlphaFoldDB" id="A0AAW1IJP6"/>
<sequence>MITCKVISGFCPFWLSIVYGLNYRAGRQELWEDLSLLSDGSSSPWLLMGDFGDYCQKLQNNKQSNDDRTWCKLDRVMGNSAWFQAVFDVQVDFLELGISDHSPALVCFSRANVAKGRQFKYLNGWAQHQDFQQTVQDHWHQQFRGTKMFCFFEKLKVIKRVLRELHRSSYSHISKRVDEARDALFLAQQKLQNQPRNNDLMVQESSLMRHFLLLQKAELSFAQ</sequence>
<dbReference type="Gene3D" id="3.60.10.10">
    <property type="entry name" value="Endonuclease/exonuclease/phosphatase"/>
    <property type="match status" value="1"/>
</dbReference>
<dbReference type="EMBL" id="JBDFQZ010000009">
    <property type="protein sequence ID" value="KAK9689596.1"/>
    <property type="molecule type" value="Genomic_DNA"/>
</dbReference>
<dbReference type="SUPFAM" id="SSF56219">
    <property type="entry name" value="DNase I-like"/>
    <property type="match status" value="1"/>
</dbReference>
<dbReference type="Proteomes" id="UP001443914">
    <property type="component" value="Unassembled WGS sequence"/>
</dbReference>
<evidence type="ECO:0000313" key="2">
    <source>
        <dbReference type="Proteomes" id="UP001443914"/>
    </source>
</evidence>
<gene>
    <name evidence="1" type="ORF">RND81_09G070200</name>
</gene>
<dbReference type="PANTHER" id="PTHR33710:SF71">
    <property type="entry name" value="ENDONUCLEASE_EXONUCLEASE_PHOSPHATASE DOMAIN-CONTAINING PROTEIN"/>
    <property type="match status" value="1"/>
</dbReference>
<dbReference type="PANTHER" id="PTHR33710">
    <property type="entry name" value="BNAC02G09200D PROTEIN"/>
    <property type="match status" value="1"/>
</dbReference>
<accession>A0AAW1IJP6</accession>
<evidence type="ECO:0008006" key="3">
    <source>
        <dbReference type="Google" id="ProtNLM"/>
    </source>
</evidence>
<protein>
    <recommendedName>
        <fullName evidence="3">Endonuclease/exonuclease/phosphatase domain-containing protein</fullName>
    </recommendedName>
</protein>
<name>A0AAW1IJP6_SAPOF</name>
<organism evidence="1 2">
    <name type="scientific">Saponaria officinalis</name>
    <name type="common">Common soapwort</name>
    <name type="synonym">Lychnis saponaria</name>
    <dbReference type="NCBI Taxonomy" id="3572"/>
    <lineage>
        <taxon>Eukaryota</taxon>
        <taxon>Viridiplantae</taxon>
        <taxon>Streptophyta</taxon>
        <taxon>Embryophyta</taxon>
        <taxon>Tracheophyta</taxon>
        <taxon>Spermatophyta</taxon>
        <taxon>Magnoliopsida</taxon>
        <taxon>eudicotyledons</taxon>
        <taxon>Gunneridae</taxon>
        <taxon>Pentapetalae</taxon>
        <taxon>Caryophyllales</taxon>
        <taxon>Caryophyllaceae</taxon>
        <taxon>Caryophylleae</taxon>
        <taxon>Saponaria</taxon>
    </lineage>
</organism>